<dbReference type="InterPro" id="IPR005039">
    <property type="entry name" value="Ant_C"/>
</dbReference>
<proteinExistence type="predicted"/>
<dbReference type="EMBL" id="OP072491">
    <property type="protein sequence ID" value="UVX35941.1"/>
    <property type="molecule type" value="Genomic_DNA"/>
</dbReference>
<dbReference type="PANTHER" id="PTHR36180">
    <property type="entry name" value="DNA-BINDING PROTEIN-RELATED-RELATED"/>
    <property type="match status" value="1"/>
</dbReference>
<dbReference type="Pfam" id="PF02498">
    <property type="entry name" value="Bro-N"/>
    <property type="match status" value="1"/>
</dbReference>
<dbReference type="PROSITE" id="PS51750">
    <property type="entry name" value="BRO_N"/>
    <property type="match status" value="1"/>
</dbReference>
<dbReference type="Pfam" id="PF03374">
    <property type="entry name" value="ANT"/>
    <property type="match status" value="1"/>
</dbReference>
<evidence type="ECO:0000313" key="3">
    <source>
        <dbReference type="Proteomes" id="UP001160062"/>
    </source>
</evidence>
<evidence type="ECO:0000313" key="2">
    <source>
        <dbReference type="EMBL" id="UVX35941.1"/>
    </source>
</evidence>
<dbReference type="Proteomes" id="UP001160062">
    <property type="component" value="Segment"/>
</dbReference>
<protein>
    <submittedName>
        <fullName evidence="2">Antirepressor protein KilAC domain</fullName>
    </submittedName>
</protein>
<accession>A0ABY5TV39</accession>
<organism evidence="2 3">
    <name type="scientific">Bacteriophage sp</name>
    <dbReference type="NCBI Taxonomy" id="38018"/>
    <lineage>
        <taxon>Viruses</taxon>
    </lineage>
</organism>
<evidence type="ECO:0000259" key="1">
    <source>
        <dbReference type="PROSITE" id="PS51750"/>
    </source>
</evidence>
<dbReference type="PANTHER" id="PTHR36180:SF2">
    <property type="entry name" value="BRO FAMILY PROTEIN"/>
    <property type="match status" value="1"/>
</dbReference>
<name>A0ABY5TV39_9VIRU</name>
<dbReference type="SMART" id="SM01040">
    <property type="entry name" value="Bro-N"/>
    <property type="match status" value="1"/>
</dbReference>
<reference evidence="2 3" key="1">
    <citation type="submission" date="2022-07" db="EMBL/GenBank/DDBJ databases">
        <authorList>
            <person name="Nishijima S."/>
        </authorList>
    </citation>
    <scope>NUCLEOTIDE SEQUENCE [LARGE SCALE GENOMIC DNA]</scope>
    <source>
        <strain evidence="2">3013_110685</strain>
    </source>
</reference>
<dbReference type="InterPro" id="IPR003497">
    <property type="entry name" value="BRO_N_domain"/>
</dbReference>
<sequence>MNTEIQTFSFNASTLRTLTDENGDPWFSGQDVCNILDTGTNHLREYLDEDEITNIRTTDIGQNGGKAPVFVSEPGLYKLIMRSRKPGAREFQRWITHEVLPSIRKHGIYATETTIDQILADPDFGIRLLTDLKEERAKRIEAENQVKELEPKAKALDDFTNVPDALLVREAAKLLSNAGTPIGEKELREWLSQHGWMYRHAGTWWAASERVKAGHLVLVESISHGQHKDGSIFAFAPTVKITRKGLALIHKRLGETRLNETLENTIH</sequence>
<keyword evidence="3" id="KW-1185">Reference proteome</keyword>
<feature type="domain" description="Bro-N" evidence="1">
    <location>
        <begin position="2"/>
        <end position="107"/>
    </location>
</feature>